<accession>A0A956M0Q1</accession>
<comment type="domain">
    <text evidence="2">A Gly-cisPro motif from one monomer fits into the active site of the other monomer to allow specific chiral rejection of L-amino acids.</text>
</comment>
<organism evidence="3 4">
    <name type="scientific">Eiseniibacteriota bacterium</name>
    <dbReference type="NCBI Taxonomy" id="2212470"/>
    <lineage>
        <taxon>Bacteria</taxon>
        <taxon>Candidatus Eiseniibacteriota</taxon>
    </lineage>
</organism>
<dbReference type="SUPFAM" id="SSF69500">
    <property type="entry name" value="DTD-like"/>
    <property type="match status" value="1"/>
</dbReference>
<dbReference type="GO" id="GO:0051500">
    <property type="term" value="F:D-tyrosyl-tRNA(Tyr) deacylase activity"/>
    <property type="evidence" value="ECO:0007669"/>
    <property type="project" value="TreeGrafter"/>
</dbReference>
<dbReference type="EC" id="3.1.1.96" evidence="2"/>
<dbReference type="Pfam" id="PF02580">
    <property type="entry name" value="Tyr_Deacylase"/>
    <property type="match status" value="1"/>
</dbReference>
<dbReference type="InterPro" id="IPR003732">
    <property type="entry name" value="Daa-tRNA_deacyls_DTD"/>
</dbReference>
<gene>
    <name evidence="2 3" type="primary">dtd</name>
    <name evidence="3" type="ORF">KC729_08920</name>
</gene>
<evidence type="ECO:0000313" key="4">
    <source>
        <dbReference type="Proteomes" id="UP000697710"/>
    </source>
</evidence>
<dbReference type="GO" id="GO:0019478">
    <property type="term" value="P:D-amino acid catabolic process"/>
    <property type="evidence" value="ECO:0007669"/>
    <property type="project" value="UniProtKB-UniRule"/>
</dbReference>
<keyword evidence="2" id="KW-0963">Cytoplasm</keyword>
<comment type="catalytic activity">
    <reaction evidence="2">
        <text>a D-aminoacyl-tRNA + H2O = a tRNA + a D-alpha-amino acid + H(+)</text>
        <dbReference type="Rhea" id="RHEA:13953"/>
        <dbReference type="Rhea" id="RHEA-COMP:10123"/>
        <dbReference type="Rhea" id="RHEA-COMP:10124"/>
        <dbReference type="ChEBI" id="CHEBI:15377"/>
        <dbReference type="ChEBI" id="CHEBI:15378"/>
        <dbReference type="ChEBI" id="CHEBI:59871"/>
        <dbReference type="ChEBI" id="CHEBI:78442"/>
        <dbReference type="ChEBI" id="CHEBI:79333"/>
        <dbReference type="EC" id="3.1.1.96"/>
    </reaction>
</comment>
<keyword evidence="2" id="KW-0694">RNA-binding</keyword>
<evidence type="ECO:0000256" key="2">
    <source>
        <dbReference type="HAMAP-Rule" id="MF_00518"/>
    </source>
</evidence>
<dbReference type="PANTHER" id="PTHR10472">
    <property type="entry name" value="D-TYROSYL-TRNA TYR DEACYLASE"/>
    <property type="match status" value="1"/>
</dbReference>
<protein>
    <recommendedName>
        <fullName evidence="2">D-aminoacyl-tRNA deacylase</fullName>
        <shortName evidence="2">DTD</shortName>
        <ecNumber evidence="2">3.1.1.96</ecNumber>
    </recommendedName>
    <alternativeName>
        <fullName evidence="2">Gly-tRNA(Ala) deacylase</fullName>
        <ecNumber evidence="2">3.1.1.-</ecNumber>
    </alternativeName>
</protein>
<dbReference type="PANTHER" id="PTHR10472:SF5">
    <property type="entry name" value="D-AMINOACYL-TRNA DEACYLASE 1"/>
    <property type="match status" value="1"/>
</dbReference>
<reference evidence="3" key="2">
    <citation type="journal article" date="2021" name="Microbiome">
        <title>Successional dynamics and alternative stable states in a saline activated sludge microbial community over 9 years.</title>
        <authorList>
            <person name="Wang Y."/>
            <person name="Ye J."/>
            <person name="Ju F."/>
            <person name="Liu L."/>
            <person name="Boyd J.A."/>
            <person name="Deng Y."/>
            <person name="Parks D.H."/>
            <person name="Jiang X."/>
            <person name="Yin X."/>
            <person name="Woodcroft B.J."/>
            <person name="Tyson G.W."/>
            <person name="Hugenholtz P."/>
            <person name="Polz M.F."/>
            <person name="Zhang T."/>
        </authorList>
    </citation>
    <scope>NUCLEOTIDE SEQUENCE</scope>
    <source>
        <strain evidence="3">HKST-UBA01</strain>
    </source>
</reference>
<comment type="caution">
    <text evidence="3">The sequence shown here is derived from an EMBL/GenBank/DDBJ whole genome shotgun (WGS) entry which is preliminary data.</text>
</comment>
<dbReference type="GO" id="GO:0005737">
    <property type="term" value="C:cytoplasm"/>
    <property type="evidence" value="ECO:0007669"/>
    <property type="project" value="UniProtKB-SubCell"/>
</dbReference>
<dbReference type="NCBIfam" id="TIGR00256">
    <property type="entry name" value="D-aminoacyl-tRNA deacylase"/>
    <property type="match status" value="1"/>
</dbReference>
<dbReference type="GO" id="GO:0106026">
    <property type="term" value="F:Gly-tRNA(Ala) deacylase activity"/>
    <property type="evidence" value="ECO:0007669"/>
    <property type="project" value="UniProtKB-UniRule"/>
</dbReference>
<feature type="short sequence motif" description="Gly-cisPro motif, important for rejection of L-amino acids" evidence="2">
    <location>
        <begin position="137"/>
        <end position="138"/>
    </location>
</feature>
<dbReference type="AlphaFoldDB" id="A0A956M0Q1"/>
<keyword evidence="2 3" id="KW-0378">Hydrolase</keyword>
<comment type="subcellular location">
    <subcellularLocation>
        <location evidence="2">Cytoplasm</location>
    </subcellularLocation>
</comment>
<dbReference type="FunFam" id="3.50.80.10:FF:000001">
    <property type="entry name" value="D-aminoacyl-tRNA deacylase"/>
    <property type="match status" value="1"/>
</dbReference>
<dbReference type="HAMAP" id="MF_00518">
    <property type="entry name" value="Deacylase_Dtd"/>
    <property type="match status" value="1"/>
</dbReference>
<comment type="function">
    <text evidence="2">An aminoacyl-tRNA editing enzyme that deacylates mischarged D-aminoacyl-tRNAs. Also deacylates mischarged glycyl-tRNA(Ala), protecting cells against glycine mischarging by AlaRS. Acts via tRNA-based rather than protein-based catalysis; rejects L-amino acids rather than detecting D-amino acids in the active site. By recycling D-aminoacyl-tRNA to D-amino acids and free tRNA molecules, this enzyme counteracts the toxicity associated with the formation of D-aminoacyl-tRNA entities in vivo and helps enforce protein L-homochirality.</text>
</comment>
<comment type="subunit">
    <text evidence="2">Homodimer.</text>
</comment>
<dbReference type="GO" id="GO:0043908">
    <property type="term" value="F:Ser(Gly)-tRNA(Ala) hydrolase activity"/>
    <property type="evidence" value="ECO:0007669"/>
    <property type="project" value="UniProtKB-UniRule"/>
</dbReference>
<comment type="catalytic activity">
    <reaction evidence="2">
        <text>glycyl-tRNA(Ala) + H2O = tRNA(Ala) + glycine + H(+)</text>
        <dbReference type="Rhea" id="RHEA:53744"/>
        <dbReference type="Rhea" id="RHEA-COMP:9657"/>
        <dbReference type="Rhea" id="RHEA-COMP:13640"/>
        <dbReference type="ChEBI" id="CHEBI:15377"/>
        <dbReference type="ChEBI" id="CHEBI:15378"/>
        <dbReference type="ChEBI" id="CHEBI:57305"/>
        <dbReference type="ChEBI" id="CHEBI:78442"/>
        <dbReference type="ChEBI" id="CHEBI:78522"/>
    </reaction>
</comment>
<proteinExistence type="inferred from homology"/>
<comment type="similarity">
    <text evidence="1 2">Belongs to the DTD family.</text>
</comment>
<dbReference type="InterPro" id="IPR023509">
    <property type="entry name" value="DTD-like_sf"/>
</dbReference>
<evidence type="ECO:0000256" key="1">
    <source>
        <dbReference type="ARBA" id="ARBA00009673"/>
    </source>
</evidence>
<dbReference type="EC" id="3.1.1.-" evidence="2"/>
<dbReference type="EMBL" id="JAGQHR010000237">
    <property type="protein sequence ID" value="MCA9727790.1"/>
    <property type="molecule type" value="Genomic_DNA"/>
</dbReference>
<reference evidence="3" key="1">
    <citation type="submission" date="2020-04" db="EMBL/GenBank/DDBJ databases">
        <authorList>
            <person name="Zhang T."/>
        </authorList>
    </citation>
    <scope>NUCLEOTIDE SEQUENCE</scope>
    <source>
        <strain evidence="3">HKST-UBA01</strain>
    </source>
</reference>
<dbReference type="Gene3D" id="3.50.80.10">
    <property type="entry name" value="D-tyrosyl-tRNA(Tyr) deacylase"/>
    <property type="match status" value="1"/>
</dbReference>
<name>A0A956M0Q1_UNCEI</name>
<sequence>MIAVVQRVSRASVRVDGETVGAIAEGLLVLLGVAAGDTADDADWLARKCAELRIFRDDDGKMNRSVEDCGGAVLVVSQFTLLGDCVKGRRPSFASAAPPAEADRLYRSFARVLQERGLPVATGVFQAMMDVELINDGPVTLLLDSTHRSRKDRDR</sequence>
<dbReference type="Proteomes" id="UP000697710">
    <property type="component" value="Unassembled WGS sequence"/>
</dbReference>
<evidence type="ECO:0000313" key="3">
    <source>
        <dbReference type="EMBL" id="MCA9727790.1"/>
    </source>
</evidence>
<keyword evidence="2" id="KW-0820">tRNA-binding</keyword>
<dbReference type="GO" id="GO:0000049">
    <property type="term" value="F:tRNA binding"/>
    <property type="evidence" value="ECO:0007669"/>
    <property type="project" value="UniProtKB-UniRule"/>
</dbReference>